<protein>
    <recommendedName>
        <fullName evidence="1">protein-ribulosamine 3-kinase</fullName>
        <ecNumber evidence="1">2.7.1.172</ecNumber>
    </recommendedName>
</protein>
<evidence type="ECO:0000256" key="2">
    <source>
        <dbReference type="ARBA" id="ARBA00048655"/>
    </source>
</evidence>
<evidence type="ECO:0000256" key="1">
    <source>
        <dbReference type="ARBA" id="ARBA00011961"/>
    </source>
</evidence>
<organism evidence="6 7">
    <name type="scientific">Aspergillus terreus (strain NIH 2624 / FGSC A1156)</name>
    <dbReference type="NCBI Taxonomy" id="341663"/>
    <lineage>
        <taxon>Eukaryota</taxon>
        <taxon>Fungi</taxon>
        <taxon>Dikarya</taxon>
        <taxon>Ascomycota</taxon>
        <taxon>Pezizomycotina</taxon>
        <taxon>Eurotiomycetes</taxon>
        <taxon>Eurotiomycetidae</taxon>
        <taxon>Eurotiales</taxon>
        <taxon>Aspergillaceae</taxon>
        <taxon>Aspergillus</taxon>
        <taxon>Aspergillus subgen. Circumdati</taxon>
    </lineage>
</organism>
<dbReference type="InterPro" id="IPR002575">
    <property type="entry name" value="Aminoglycoside_PTrfase"/>
</dbReference>
<name>Q0C957_ASPTN</name>
<feature type="transmembrane region" description="Helical" evidence="4">
    <location>
        <begin position="500"/>
        <end position="521"/>
    </location>
</feature>
<proteinExistence type="predicted"/>
<comment type="catalytic activity">
    <reaction evidence="2">
        <text>N(6)-D-ribulosyl-L-lysyl-[protein] + ATP = N(6)-(3-O-phospho-D-ribulosyl)-L-lysyl-[protein] + ADP + H(+)</text>
        <dbReference type="Rhea" id="RHEA:48432"/>
        <dbReference type="Rhea" id="RHEA-COMP:12103"/>
        <dbReference type="Rhea" id="RHEA-COMP:12104"/>
        <dbReference type="ChEBI" id="CHEBI:15378"/>
        <dbReference type="ChEBI" id="CHEBI:30616"/>
        <dbReference type="ChEBI" id="CHEBI:90418"/>
        <dbReference type="ChEBI" id="CHEBI:90420"/>
        <dbReference type="ChEBI" id="CHEBI:456216"/>
        <dbReference type="EC" id="2.7.1.172"/>
    </reaction>
    <physiologicalReaction direction="left-to-right" evidence="2">
        <dbReference type="Rhea" id="RHEA:48433"/>
    </physiologicalReaction>
</comment>
<keyword evidence="4" id="KW-0812">Transmembrane</keyword>
<feature type="transmembrane region" description="Helical" evidence="4">
    <location>
        <begin position="396"/>
        <end position="419"/>
    </location>
</feature>
<dbReference type="CDD" id="cd05120">
    <property type="entry name" value="APH_ChoK_like"/>
    <property type="match status" value="1"/>
</dbReference>
<dbReference type="Pfam" id="PF03881">
    <property type="entry name" value="Fructosamin_kin"/>
    <property type="match status" value="1"/>
</dbReference>
<keyword evidence="4" id="KW-0472">Membrane</keyword>
<gene>
    <name evidence="6" type="ORF">ATEG_09777</name>
</gene>
<dbReference type="SUPFAM" id="SSF56112">
    <property type="entry name" value="Protein kinase-like (PK-like)"/>
    <property type="match status" value="1"/>
</dbReference>
<dbReference type="EMBL" id="CH476608">
    <property type="protein sequence ID" value="EAU29968.1"/>
    <property type="molecule type" value="Genomic_DNA"/>
</dbReference>
<evidence type="ECO:0000256" key="3">
    <source>
        <dbReference type="SAM" id="MobiDB-lite"/>
    </source>
</evidence>
<dbReference type="OrthoDB" id="5412502at2759"/>
<dbReference type="PANTHER" id="PTHR21310">
    <property type="entry name" value="AMINOGLYCOSIDE PHOSPHOTRANSFERASE-RELATED-RELATED"/>
    <property type="match status" value="1"/>
</dbReference>
<dbReference type="GO" id="GO:0102193">
    <property type="term" value="F:protein-ribulosamine 3-kinase activity"/>
    <property type="evidence" value="ECO:0007669"/>
    <property type="project" value="UniProtKB-EC"/>
</dbReference>
<feature type="region of interest" description="Disordered" evidence="3">
    <location>
        <begin position="1"/>
        <end position="27"/>
    </location>
</feature>
<dbReference type="Proteomes" id="UP000007963">
    <property type="component" value="Unassembled WGS sequence"/>
</dbReference>
<dbReference type="RefSeq" id="XP_001218399.1">
    <property type="nucleotide sequence ID" value="XM_001218398.1"/>
</dbReference>
<dbReference type="InterPro" id="IPR011009">
    <property type="entry name" value="Kinase-like_dom_sf"/>
</dbReference>
<feature type="domain" description="Aminoglycoside phosphotransferase" evidence="5">
    <location>
        <begin position="172"/>
        <end position="212"/>
    </location>
</feature>
<dbReference type="EC" id="2.7.1.172" evidence="1"/>
<feature type="transmembrane region" description="Helical" evidence="4">
    <location>
        <begin position="527"/>
        <end position="545"/>
    </location>
</feature>
<dbReference type="InterPro" id="IPR051678">
    <property type="entry name" value="AGP_Transferase"/>
</dbReference>
<dbReference type="VEuPathDB" id="FungiDB:ATEG_09777"/>
<evidence type="ECO:0000313" key="6">
    <source>
        <dbReference type="EMBL" id="EAU29968.1"/>
    </source>
</evidence>
<sequence>MTTIDNGSTGDDKRERTQANTGILHDRSPSPDGCIALTFERGYYHCDRLFIKRSLRPSEFRTSQRGLVHVPRLGKERLENEAESLRFIRRTTNIPVPTVYGAFEVDDSFYLITEYIRGTAMSQLSEDQKKIVRDELRQHLATLHNIRSKTTGGPSGIVIPPYRAMKSTVNDRWPVRSSESAEYVFCHNDLSQPNVIVDPDTLRIRAILDWEYIIDKVIKRQGLNHNYLAQHEEAGQTSTVTQSAPEKKKTSSDNNILILLTLLSPYLQHASNPSTMIFNTFRDFHLDIVGFLAILGEASVAVNYQVSTLSYFIFLPRLLPAPQAFIRPARPLRLESVPGVVIGVSSGNLCRHVYRIPHIILPGEKLNASKGDYTVRRVEVRIKPGRKNGPLVTARTFGLLSLLSVVGCAISFALLGLSIHYNDGWALVATVLLSVLSTVIGIACKWELKLGKRIANRDIPSSDVIVCYPNGSFLIVKCDEDVARALFFAPERCDYLLGSLAYRSLSLLGTLMLMFGVVALGNSQLELQLAFGASYLLLNVAYWVVAAMPERLHWDYSALEITEEILVSPSAKRSFTDALWQAIKQTKATRWVRTGQVAPDTRAWDEWLKRAHEVANRETEGEGVLPDEWDAGRNLSECIKMYAMNTESRLREEISGEGK</sequence>
<evidence type="ECO:0000313" key="7">
    <source>
        <dbReference type="Proteomes" id="UP000007963"/>
    </source>
</evidence>
<dbReference type="HOGENOM" id="CLU_416157_0_0_1"/>
<accession>Q0C957</accession>
<evidence type="ECO:0000259" key="5">
    <source>
        <dbReference type="Pfam" id="PF01636"/>
    </source>
</evidence>
<dbReference type="eggNOG" id="ENOG502SI3B">
    <property type="taxonomic scope" value="Eukaryota"/>
</dbReference>
<dbReference type="Pfam" id="PF01636">
    <property type="entry name" value="APH"/>
    <property type="match status" value="1"/>
</dbReference>
<evidence type="ECO:0000256" key="4">
    <source>
        <dbReference type="SAM" id="Phobius"/>
    </source>
</evidence>
<dbReference type="AlphaFoldDB" id="Q0C957"/>
<keyword evidence="4" id="KW-1133">Transmembrane helix</keyword>
<dbReference type="Gene3D" id="3.90.1200.10">
    <property type="match status" value="1"/>
</dbReference>
<reference evidence="7" key="1">
    <citation type="submission" date="2005-09" db="EMBL/GenBank/DDBJ databases">
        <title>Annotation of the Aspergillus terreus NIH2624 genome.</title>
        <authorList>
            <person name="Birren B.W."/>
            <person name="Lander E.S."/>
            <person name="Galagan J.E."/>
            <person name="Nusbaum C."/>
            <person name="Devon K."/>
            <person name="Henn M."/>
            <person name="Ma L.-J."/>
            <person name="Jaffe D.B."/>
            <person name="Butler J."/>
            <person name="Alvarez P."/>
            <person name="Gnerre S."/>
            <person name="Grabherr M."/>
            <person name="Kleber M."/>
            <person name="Mauceli E.W."/>
            <person name="Brockman W."/>
            <person name="Rounsley S."/>
            <person name="Young S.K."/>
            <person name="LaButti K."/>
            <person name="Pushparaj V."/>
            <person name="DeCaprio D."/>
            <person name="Crawford M."/>
            <person name="Koehrsen M."/>
            <person name="Engels R."/>
            <person name="Montgomery P."/>
            <person name="Pearson M."/>
            <person name="Howarth C."/>
            <person name="Larson L."/>
            <person name="Luoma S."/>
            <person name="White J."/>
            <person name="Alvarado L."/>
            <person name="Kodira C.D."/>
            <person name="Zeng Q."/>
            <person name="Oleary S."/>
            <person name="Yandava C."/>
            <person name="Denning D.W."/>
            <person name="Nierman W.C."/>
            <person name="Milne T."/>
            <person name="Madden K."/>
        </authorList>
    </citation>
    <scope>NUCLEOTIDE SEQUENCE [LARGE SCALE GENOMIC DNA]</scope>
    <source>
        <strain evidence="7">NIH 2624 / FGSC A1156</strain>
    </source>
</reference>
<dbReference type="InterPro" id="IPR016477">
    <property type="entry name" value="Fructo-/Ketosamine-3-kinase"/>
</dbReference>
<feature type="transmembrane region" description="Helical" evidence="4">
    <location>
        <begin position="425"/>
        <end position="444"/>
    </location>
</feature>
<dbReference type="GeneID" id="4354196"/>